<dbReference type="InterPro" id="IPR001387">
    <property type="entry name" value="Cro/C1-type_HTH"/>
</dbReference>
<gene>
    <name evidence="4" type="ORF">B5F14_02250</name>
</gene>
<keyword evidence="2" id="KW-1133">Transmembrane helix</keyword>
<dbReference type="AlphaFoldDB" id="A0A1Y4M296"/>
<evidence type="ECO:0000313" key="4">
    <source>
        <dbReference type="EMBL" id="OUP61431.1"/>
    </source>
</evidence>
<keyword evidence="2" id="KW-0812">Transmembrane</keyword>
<comment type="caution">
    <text evidence="4">The sequence shown here is derived from an EMBL/GenBank/DDBJ whole genome shotgun (WGS) entry which is preliminary data.</text>
</comment>
<proteinExistence type="predicted"/>
<dbReference type="PANTHER" id="PTHR46558">
    <property type="entry name" value="TRACRIPTIONAL REGULATORY PROTEIN-RELATED-RELATED"/>
    <property type="match status" value="1"/>
</dbReference>
<dbReference type="SUPFAM" id="SSF47413">
    <property type="entry name" value="lambda repressor-like DNA-binding domains"/>
    <property type="match status" value="1"/>
</dbReference>
<dbReference type="GO" id="GO:0003677">
    <property type="term" value="F:DNA binding"/>
    <property type="evidence" value="ECO:0007669"/>
    <property type="project" value="UniProtKB-KW"/>
</dbReference>
<evidence type="ECO:0000259" key="3">
    <source>
        <dbReference type="PROSITE" id="PS50943"/>
    </source>
</evidence>
<evidence type="ECO:0000256" key="1">
    <source>
        <dbReference type="ARBA" id="ARBA00023125"/>
    </source>
</evidence>
<name>A0A1Y4M296_9FIRM</name>
<feature type="domain" description="HTH cro/C1-type" evidence="3">
    <location>
        <begin position="10"/>
        <end position="64"/>
    </location>
</feature>
<organism evidence="4 5">
    <name type="scientific">Faecalitalea cylindroides</name>
    <dbReference type="NCBI Taxonomy" id="39483"/>
    <lineage>
        <taxon>Bacteria</taxon>
        <taxon>Bacillati</taxon>
        <taxon>Bacillota</taxon>
        <taxon>Erysipelotrichia</taxon>
        <taxon>Erysipelotrichales</taxon>
        <taxon>Erysipelotrichaceae</taxon>
        <taxon>Faecalitalea</taxon>
    </lineage>
</organism>
<dbReference type="Proteomes" id="UP000195447">
    <property type="component" value="Unassembled WGS sequence"/>
</dbReference>
<reference evidence="5" key="1">
    <citation type="submission" date="2017-04" db="EMBL/GenBank/DDBJ databases">
        <title>Function of individual gut microbiota members based on whole genome sequencing of pure cultures obtained from chicken caecum.</title>
        <authorList>
            <person name="Medvecky M."/>
            <person name="Cejkova D."/>
            <person name="Polansky O."/>
            <person name="Karasova D."/>
            <person name="Kubasova T."/>
            <person name="Cizek A."/>
            <person name="Rychlik I."/>
        </authorList>
    </citation>
    <scope>NUCLEOTIDE SEQUENCE [LARGE SCALE GENOMIC DNA]</scope>
    <source>
        <strain evidence="5">An178</strain>
    </source>
</reference>
<dbReference type="PROSITE" id="PS50943">
    <property type="entry name" value="HTH_CROC1"/>
    <property type="match status" value="1"/>
</dbReference>
<keyword evidence="1" id="KW-0238">DNA-binding</keyword>
<feature type="transmembrane region" description="Helical" evidence="2">
    <location>
        <begin position="100"/>
        <end position="117"/>
    </location>
</feature>
<dbReference type="CDD" id="cd00093">
    <property type="entry name" value="HTH_XRE"/>
    <property type="match status" value="1"/>
</dbReference>
<dbReference type="InterPro" id="IPR010982">
    <property type="entry name" value="Lambda_DNA-bd_dom_sf"/>
</dbReference>
<evidence type="ECO:0000256" key="2">
    <source>
        <dbReference type="SAM" id="Phobius"/>
    </source>
</evidence>
<dbReference type="Gene3D" id="1.10.260.40">
    <property type="entry name" value="lambda repressor-like DNA-binding domains"/>
    <property type="match status" value="1"/>
</dbReference>
<dbReference type="EMBL" id="NFKM01000003">
    <property type="protein sequence ID" value="OUP61431.1"/>
    <property type="molecule type" value="Genomic_DNA"/>
</dbReference>
<keyword evidence="5" id="KW-1185">Reference proteome</keyword>
<evidence type="ECO:0000313" key="5">
    <source>
        <dbReference type="Proteomes" id="UP000195447"/>
    </source>
</evidence>
<keyword evidence="2" id="KW-0472">Membrane</keyword>
<sequence>MDQQKIGKFLKHLRKNKELTQEQLAEHFCVSPRTISRWENGNNMPDVDILVRLADFYEVDIRELIEGKKKNKNIDNEIEETVLKTAEYMNIGTERYTKRVHWLLLTGVIFWFVSSLISHTDLKNNVILDSISSFSEGAAIGLIFCVIVFTGRYGQRIRTFKQRLLKRQ</sequence>
<protein>
    <submittedName>
        <fullName evidence="4">Transcriptional regulator</fullName>
    </submittedName>
</protein>
<dbReference type="SMART" id="SM00530">
    <property type="entry name" value="HTH_XRE"/>
    <property type="match status" value="1"/>
</dbReference>
<dbReference type="PANTHER" id="PTHR46558:SF11">
    <property type="entry name" value="HTH-TYPE TRANSCRIPTIONAL REGULATOR XRE"/>
    <property type="match status" value="1"/>
</dbReference>
<accession>A0A1Y4M296</accession>
<dbReference type="RefSeq" id="WP_087158228.1">
    <property type="nucleotide sequence ID" value="NZ_CALHAA010000038.1"/>
</dbReference>
<dbReference type="Pfam" id="PF01381">
    <property type="entry name" value="HTH_3"/>
    <property type="match status" value="1"/>
</dbReference>
<feature type="transmembrane region" description="Helical" evidence="2">
    <location>
        <begin position="137"/>
        <end position="154"/>
    </location>
</feature>